<dbReference type="GO" id="GO:0047617">
    <property type="term" value="F:fatty acyl-CoA hydrolase activity"/>
    <property type="evidence" value="ECO:0007669"/>
    <property type="project" value="TreeGrafter"/>
</dbReference>
<dbReference type="PANTHER" id="PTHR31793">
    <property type="entry name" value="4-HYDROXYBENZOYL-COA THIOESTERASE FAMILY MEMBER"/>
    <property type="match status" value="1"/>
</dbReference>
<sequence>MERVKLEFPEQAIVHRHGLTVRVTDMNYGHHLGHDAVISLLHEARAAALAHLGLHEGDMGGYPSVAADLAVQYQAESRWPDALTVETAIPEPARKAITVYHRMRRDSDQRIVATARLNLMVVDPQAGRAVAVPEAVRNALARAG</sequence>
<proteinExistence type="inferred from homology"/>
<dbReference type="SUPFAM" id="SSF54637">
    <property type="entry name" value="Thioesterase/thiol ester dehydrase-isomerase"/>
    <property type="match status" value="1"/>
</dbReference>
<dbReference type="EMBL" id="CP098827">
    <property type="protein sequence ID" value="XBO71838.1"/>
    <property type="molecule type" value="Genomic_DNA"/>
</dbReference>
<dbReference type="AlphaFoldDB" id="A0AAU7KL88"/>
<name>A0AAU7KL88_9GAMM</name>
<evidence type="ECO:0000256" key="1">
    <source>
        <dbReference type="ARBA" id="ARBA00005953"/>
    </source>
</evidence>
<evidence type="ECO:0000313" key="3">
    <source>
        <dbReference type="EMBL" id="XBO71838.1"/>
    </source>
</evidence>
<dbReference type="InterPro" id="IPR029069">
    <property type="entry name" value="HotDog_dom_sf"/>
</dbReference>
<dbReference type="Gene3D" id="3.10.129.10">
    <property type="entry name" value="Hotdog Thioesterase"/>
    <property type="match status" value="1"/>
</dbReference>
<dbReference type="RefSeq" id="WP_108448062.1">
    <property type="nucleotide sequence ID" value="NZ_CP098827.1"/>
</dbReference>
<gene>
    <name evidence="3" type="ORF">NFG58_03775</name>
</gene>
<protein>
    <submittedName>
        <fullName evidence="3">Thioesterase family protein</fullName>
    </submittedName>
</protein>
<dbReference type="PANTHER" id="PTHR31793:SF27">
    <property type="entry name" value="NOVEL THIOESTERASE SUPERFAMILY DOMAIN AND SAPOSIN A-TYPE DOMAIN CONTAINING PROTEIN (0610012H03RIK)"/>
    <property type="match status" value="1"/>
</dbReference>
<accession>A0AAU7KL88</accession>
<dbReference type="InterPro" id="IPR050563">
    <property type="entry name" value="4-hydroxybenzoyl-CoA_TE"/>
</dbReference>
<dbReference type="Pfam" id="PF13279">
    <property type="entry name" value="4HBT_2"/>
    <property type="match status" value="1"/>
</dbReference>
<keyword evidence="2" id="KW-0378">Hydrolase</keyword>
<dbReference type="CDD" id="cd00586">
    <property type="entry name" value="4HBT"/>
    <property type="match status" value="1"/>
</dbReference>
<organism evidence="3">
    <name type="scientific">Halomonas sp. RT37</name>
    <dbReference type="NCBI Taxonomy" id="2950872"/>
    <lineage>
        <taxon>Bacteria</taxon>
        <taxon>Pseudomonadati</taxon>
        <taxon>Pseudomonadota</taxon>
        <taxon>Gammaproteobacteria</taxon>
        <taxon>Oceanospirillales</taxon>
        <taxon>Halomonadaceae</taxon>
        <taxon>Halomonas</taxon>
    </lineage>
</organism>
<reference evidence="3" key="1">
    <citation type="submission" date="2022-06" db="EMBL/GenBank/DDBJ databases">
        <title>A novel DMS-producing enzyme.</title>
        <authorList>
            <person name="Zhang Y."/>
        </authorList>
    </citation>
    <scope>NUCLEOTIDE SEQUENCE</scope>
    <source>
        <strain evidence="3">RT37</strain>
    </source>
</reference>
<comment type="similarity">
    <text evidence="1">Belongs to the 4-hydroxybenzoyl-CoA thioesterase family.</text>
</comment>
<evidence type="ECO:0000256" key="2">
    <source>
        <dbReference type="ARBA" id="ARBA00022801"/>
    </source>
</evidence>